<name>A0AAD7XII8_9STRA</name>
<evidence type="ECO:0000313" key="3">
    <source>
        <dbReference type="EMBL" id="KAJ8600673.1"/>
    </source>
</evidence>
<evidence type="ECO:0000313" key="4">
    <source>
        <dbReference type="Proteomes" id="UP001230188"/>
    </source>
</evidence>
<organism evidence="3 4">
    <name type="scientific">Chrysophaeum taylorii</name>
    <dbReference type="NCBI Taxonomy" id="2483200"/>
    <lineage>
        <taxon>Eukaryota</taxon>
        <taxon>Sar</taxon>
        <taxon>Stramenopiles</taxon>
        <taxon>Ochrophyta</taxon>
        <taxon>Pelagophyceae</taxon>
        <taxon>Pelagomonadales</taxon>
        <taxon>Pelagomonadaceae</taxon>
        <taxon>Chrysophaeum</taxon>
    </lineage>
</organism>
<gene>
    <name evidence="3" type="ORF">CTAYLR_007443</name>
</gene>
<sequence length="78" mass="8422">MSARGKYATLVAVVGFAGVMGALPFVIAKRATPLVNKEGPLTGSQVQRGQFMNSGSKDVGPDPDWDRDTMTYNPQKRH</sequence>
<protein>
    <submittedName>
        <fullName evidence="3">Uncharacterized protein</fullName>
    </submittedName>
</protein>
<accession>A0AAD7XII8</accession>
<keyword evidence="4" id="KW-1185">Reference proteome</keyword>
<dbReference type="Proteomes" id="UP001230188">
    <property type="component" value="Unassembled WGS sequence"/>
</dbReference>
<feature type="compositionally biased region" description="Polar residues" evidence="1">
    <location>
        <begin position="42"/>
        <end position="56"/>
    </location>
</feature>
<dbReference type="EMBL" id="JAQMWT010000484">
    <property type="protein sequence ID" value="KAJ8600673.1"/>
    <property type="molecule type" value="Genomic_DNA"/>
</dbReference>
<comment type="caution">
    <text evidence="3">The sequence shown here is derived from an EMBL/GenBank/DDBJ whole genome shotgun (WGS) entry which is preliminary data.</text>
</comment>
<dbReference type="AlphaFoldDB" id="A0AAD7XII8"/>
<keyword evidence="2" id="KW-1133">Transmembrane helix</keyword>
<feature type="region of interest" description="Disordered" evidence="1">
    <location>
        <begin position="38"/>
        <end position="78"/>
    </location>
</feature>
<keyword evidence="2" id="KW-0812">Transmembrane</keyword>
<evidence type="ECO:0000256" key="2">
    <source>
        <dbReference type="SAM" id="Phobius"/>
    </source>
</evidence>
<proteinExistence type="predicted"/>
<keyword evidence="2" id="KW-0472">Membrane</keyword>
<feature type="transmembrane region" description="Helical" evidence="2">
    <location>
        <begin position="7"/>
        <end position="27"/>
    </location>
</feature>
<evidence type="ECO:0000256" key="1">
    <source>
        <dbReference type="SAM" id="MobiDB-lite"/>
    </source>
</evidence>
<reference evidence="3" key="1">
    <citation type="submission" date="2023-01" db="EMBL/GenBank/DDBJ databases">
        <title>Metagenome sequencing of chrysophaentin producing Chrysophaeum taylorii.</title>
        <authorList>
            <person name="Davison J."/>
            <person name="Bewley C."/>
        </authorList>
    </citation>
    <scope>NUCLEOTIDE SEQUENCE</scope>
    <source>
        <strain evidence="3">NIES-1699</strain>
    </source>
</reference>